<feature type="domain" description="HD-GYP" evidence="1">
    <location>
        <begin position="112"/>
        <end position="303"/>
    </location>
</feature>
<dbReference type="HOGENOM" id="CLU_000445_92_1_9"/>
<proteinExistence type="predicted"/>
<organism evidence="2 3">
    <name type="scientific">Peptoclostridium acidaminophilum DSM 3953</name>
    <dbReference type="NCBI Taxonomy" id="1286171"/>
    <lineage>
        <taxon>Bacteria</taxon>
        <taxon>Bacillati</taxon>
        <taxon>Bacillota</taxon>
        <taxon>Clostridia</taxon>
        <taxon>Peptostreptococcales</taxon>
        <taxon>Peptoclostridiaceae</taxon>
        <taxon>Peptoclostridium</taxon>
    </lineage>
</organism>
<dbReference type="RefSeq" id="WP_025436459.1">
    <property type="nucleotide sequence ID" value="NZ_CP007453.1"/>
</dbReference>
<sequence length="303" mass="34312">MEGFHVKKKGEYVEQIKRDLTELSLLARAGGTEVMHQKIAPDRIVSISPGEEGTFEFFYILKGSLLWESEEGERIINEGDFIYTYGLREIAHLKTITEVEHICVCTQPSFKLEARKISEFMDILKRVEEKDVYTHNHGKRVQEYSVAIAKKLGLPKDRMEALLDAAIFHDIGKIYIPDEVLNKQGRLTDEEMEQIKQHPLYGKQLVEGTFLEHVGVFIIQHHERLDGSGYPCGVKGDDIMLESRIIAVADTFDAMTTDRPYKKGFSGTQAIAELKALVGKHYDEDVVSALEKVLEENEGLGGQ</sequence>
<keyword evidence="3" id="KW-1185">Reference proteome</keyword>
<dbReference type="Gene3D" id="1.10.3210.10">
    <property type="entry name" value="Hypothetical protein af1432"/>
    <property type="match status" value="1"/>
</dbReference>
<dbReference type="InterPro" id="IPR037522">
    <property type="entry name" value="HD_GYP_dom"/>
</dbReference>
<evidence type="ECO:0000259" key="1">
    <source>
        <dbReference type="PROSITE" id="PS51832"/>
    </source>
</evidence>
<dbReference type="SUPFAM" id="SSF51182">
    <property type="entry name" value="RmlC-like cupins"/>
    <property type="match status" value="1"/>
</dbReference>
<dbReference type="CDD" id="cd00077">
    <property type="entry name" value="HDc"/>
    <property type="match status" value="1"/>
</dbReference>
<dbReference type="InterPro" id="IPR003607">
    <property type="entry name" value="HD/PDEase_dom"/>
</dbReference>
<name>W8TI71_PEPAC</name>
<reference evidence="2 3" key="1">
    <citation type="journal article" date="2014" name="Genome Announc.">
        <title>Complete Genome Sequence of Amino Acid-Utilizing Eubacterium acidaminophilum al-2 (DSM 3953).</title>
        <authorList>
            <person name="Poehlein A."/>
            <person name="Andreesen J.R."/>
            <person name="Daniel R."/>
        </authorList>
    </citation>
    <scope>NUCLEOTIDE SEQUENCE [LARGE SCALE GENOMIC DNA]</scope>
    <source>
        <strain evidence="2 3">DSM 3953</strain>
        <plasmid evidence="3">Plasmid EAL2_808p</plasmid>
    </source>
</reference>
<accession>W8TI71</accession>
<dbReference type="PATRIC" id="fig|1286171.3.peg.2213"/>
<dbReference type="eggNOG" id="COG2206">
    <property type="taxonomic scope" value="Bacteria"/>
</dbReference>
<dbReference type="OrthoDB" id="9804747at2"/>
<dbReference type="SMART" id="SM00471">
    <property type="entry name" value="HDc"/>
    <property type="match status" value="1"/>
</dbReference>
<evidence type="ECO:0000313" key="3">
    <source>
        <dbReference type="Proteomes" id="UP000019591"/>
    </source>
</evidence>
<dbReference type="EMBL" id="CP007453">
    <property type="protein sequence ID" value="AHM57543.1"/>
    <property type="molecule type" value="Genomic_DNA"/>
</dbReference>
<dbReference type="Proteomes" id="UP000019591">
    <property type="component" value="Plasmid EAL2_808p"/>
</dbReference>
<dbReference type="AlphaFoldDB" id="W8TI71"/>
<dbReference type="KEGG" id="eac:EAL2_808p00360"/>
<geneLocation type="plasmid" evidence="2 3">
    <name>EAL2_808p</name>
</geneLocation>
<keyword evidence="2" id="KW-0614">Plasmid</keyword>
<dbReference type="Pfam" id="PF13487">
    <property type="entry name" value="HD_5"/>
    <property type="match status" value="1"/>
</dbReference>
<gene>
    <name evidence="2" type="primary">rpfG1</name>
    <name evidence="2" type="ORF">EAL2_808p00360</name>
</gene>
<dbReference type="SUPFAM" id="SSF109604">
    <property type="entry name" value="HD-domain/PDEase-like"/>
    <property type="match status" value="1"/>
</dbReference>
<protein>
    <submittedName>
        <fullName evidence="2">Response regulator RpfG</fullName>
    </submittedName>
</protein>
<evidence type="ECO:0000313" key="2">
    <source>
        <dbReference type="EMBL" id="AHM57543.1"/>
    </source>
</evidence>
<dbReference type="PROSITE" id="PS51832">
    <property type="entry name" value="HD_GYP"/>
    <property type="match status" value="1"/>
</dbReference>
<dbReference type="InterPro" id="IPR011051">
    <property type="entry name" value="RmlC_Cupin_sf"/>
</dbReference>
<dbReference type="PANTHER" id="PTHR43155">
    <property type="entry name" value="CYCLIC DI-GMP PHOSPHODIESTERASE PA4108-RELATED"/>
    <property type="match status" value="1"/>
</dbReference>